<keyword evidence="4 5" id="KW-0472">Membrane</keyword>
<dbReference type="GO" id="GO:0016874">
    <property type="term" value="F:ligase activity"/>
    <property type="evidence" value="ECO:0007669"/>
    <property type="project" value="UniProtKB-KW"/>
</dbReference>
<evidence type="ECO:0000313" key="7">
    <source>
        <dbReference type="EMBL" id="CAA9892530.1"/>
    </source>
</evidence>
<proteinExistence type="predicted"/>
<gene>
    <name evidence="7" type="ORF">METHB2_710004</name>
</gene>
<evidence type="ECO:0000256" key="5">
    <source>
        <dbReference type="SAM" id="Phobius"/>
    </source>
</evidence>
<keyword evidence="3 5" id="KW-1133">Transmembrane helix</keyword>
<feature type="transmembrane region" description="Helical" evidence="5">
    <location>
        <begin position="208"/>
        <end position="230"/>
    </location>
</feature>
<dbReference type="GO" id="GO:0016020">
    <property type="term" value="C:membrane"/>
    <property type="evidence" value="ECO:0007669"/>
    <property type="project" value="UniProtKB-SubCell"/>
</dbReference>
<reference evidence="7 8" key="1">
    <citation type="submission" date="2020-02" db="EMBL/GenBank/DDBJ databases">
        <authorList>
            <person name="Hogendoorn C."/>
        </authorList>
    </citation>
    <scope>NUCLEOTIDE SEQUENCE [LARGE SCALE GENOMIC DNA]</scope>
    <source>
        <strain evidence="7">METHB21</strain>
    </source>
</reference>
<feature type="transmembrane region" description="Helical" evidence="5">
    <location>
        <begin position="375"/>
        <end position="393"/>
    </location>
</feature>
<dbReference type="InterPro" id="IPR051533">
    <property type="entry name" value="WaaL-like"/>
</dbReference>
<dbReference type="InterPro" id="IPR007016">
    <property type="entry name" value="O-antigen_ligase-rel_domated"/>
</dbReference>
<evidence type="ECO:0000313" key="8">
    <source>
        <dbReference type="Proteomes" id="UP000494216"/>
    </source>
</evidence>
<feature type="transmembrane region" description="Helical" evidence="5">
    <location>
        <begin position="140"/>
        <end position="157"/>
    </location>
</feature>
<evidence type="ECO:0000256" key="3">
    <source>
        <dbReference type="ARBA" id="ARBA00022989"/>
    </source>
</evidence>
<feature type="transmembrane region" description="Helical" evidence="5">
    <location>
        <begin position="169"/>
        <end position="188"/>
    </location>
</feature>
<dbReference type="AlphaFoldDB" id="A0A8S0WLC7"/>
<feature type="transmembrane region" description="Helical" evidence="5">
    <location>
        <begin position="242"/>
        <end position="271"/>
    </location>
</feature>
<evidence type="ECO:0000256" key="1">
    <source>
        <dbReference type="ARBA" id="ARBA00004141"/>
    </source>
</evidence>
<dbReference type="EMBL" id="CADCXN010000104">
    <property type="protein sequence ID" value="CAA9892530.1"/>
    <property type="molecule type" value="Genomic_DNA"/>
</dbReference>
<keyword evidence="2 5" id="KW-0812">Transmembrane</keyword>
<dbReference type="RefSeq" id="WP_174627292.1">
    <property type="nucleotide sequence ID" value="NZ_CADCXN010000104.1"/>
</dbReference>
<feature type="transmembrane region" description="Helical" evidence="5">
    <location>
        <begin position="400"/>
        <end position="419"/>
    </location>
</feature>
<feature type="transmembrane region" description="Helical" evidence="5">
    <location>
        <begin position="425"/>
        <end position="445"/>
    </location>
</feature>
<evidence type="ECO:0000256" key="2">
    <source>
        <dbReference type="ARBA" id="ARBA00022692"/>
    </source>
</evidence>
<comment type="caution">
    <text evidence="7">The sequence shown here is derived from an EMBL/GenBank/DDBJ whole genome shotgun (WGS) entry which is preliminary data.</text>
</comment>
<keyword evidence="7" id="KW-0436">Ligase</keyword>
<feature type="transmembrane region" description="Helical" evidence="5">
    <location>
        <begin position="115"/>
        <end position="134"/>
    </location>
</feature>
<organism evidence="7 8">
    <name type="scientific">Candidatus Methylobacter favarea</name>
    <dbReference type="NCBI Taxonomy" id="2707345"/>
    <lineage>
        <taxon>Bacteria</taxon>
        <taxon>Pseudomonadati</taxon>
        <taxon>Pseudomonadota</taxon>
        <taxon>Gammaproteobacteria</taxon>
        <taxon>Methylococcales</taxon>
        <taxon>Methylococcaceae</taxon>
        <taxon>Methylobacter</taxon>
    </lineage>
</organism>
<feature type="transmembrane region" description="Helical" evidence="5">
    <location>
        <begin position="336"/>
        <end position="355"/>
    </location>
</feature>
<name>A0A8S0WLC7_9GAMM</name>
<dbReference type="PANTHER" id="PTHR37422:SF17">
    <property type="entry name" value="O-ANTIGEN LIGASE"/>
    <property type="match status" value="1"/>
</dbReference>
<feature type="domain" description="O-antigen ligase-related" evidence="6">
    <location>
        <begin position="242"/>
        <end position="382"/>
    </location>
</feature>
<keyword evidence="8" id="KW-1185">Reference proteome</keyword>
<protein>
    <submittedName>
        <fullName evidence="7">O-antigen ligase</fullName>
    </submittedName>
</protein>
<accession>A0A8S0WLC7</accession>
<dbReference type="Pfam" id="PF04932">
    <property type="entry name" value="Wzy_C"/>
    <property type="match status" value="1"/>
</dbReference>
<evidence type="ECO:0000256" key="4">
    <source>
        <dbReference type="ARBA" id="ARBA00023136"/>
    </source>
</evidence>
<dbReference type="Proteomes" id="UP000494216">
    <property type="component" value="Unassembled WGS sequence"/>
</dbReference>
<comment type="subcellular location">
    <subcellularLocation>
        <location evidence="1">Membrane</location>
        <topology evidence="1">Multi-pass membrane protein</topology>
    </subcellularLocation>
</comment>
<evidence type="ECO:0000259" key="6">
    <source>
        <dbReference type="Pfam" id="PF04932"/>
    </source>
</evidence>
<sequence>MKKKLGSFSILDFVVILAAVLCGLFSVGFVGVSGEKPSLLMALPAVMIIGLLFVLDRYLLFMLILMFRPVLDPVLDKTKMGSFSVGAILNALVIIIAAIAIFQKDFELRSFLIKIWAPFLVVLLVTVGFAPEFMSAIKMYLQQLSNTAMFTLGIFLVKTQADYGRWMRVLLISSLIPVFYGFFDYATGGVVSADGGMRVASTFTHPNILAFYLLLIMTLSFYFIKSRVVYIPSAFKRMLPLYIIMMIVLLLFTKTRSAWAACFAFFALYGLLYERRYLVLVIVSPIAAFFIPEVRDRIVDLTQGNEVVTYGTLNSYAWRKYIWESGLNWMKPSHYFLGYGVEAFMHYSLVFFPLAGGIQRGAHNVYVQLFFDTGAIGLLSFIWLFGSVAYYLAKFYKTNKLMIFLAIMLLCQYALIAYSDNLLSYLAFNWYFWFIIGATYSIAYYDKKRIENEIVNNT</sequence>
<feature type="transmembrane region" description="Helical" evidence="5">
    <location>
        <begin position="80"/>
        <end position="103"/>
    </location>
</feature>
<feature type="transmembrane region" description="Helical" evidence="5">
    <location>
        <begin position="6"/>
        <end position="32"/>
    </location>
</feature>
<feature type="transmembrane region" description="Helical" evidence="5">
    <location>
        <begin position="39"/>
        <end position="60"/>
    </location>
</feature>
<dbReference type="PANTHER" id="PTHR37422">
    <property type="entry name" value="TEICHURONIC ACID BIOSYNTHESIS PROTEIN TUAE"/>
    <property type="match status" value="1"/>
</dbReference>